<dbReference type="Gene3D" id="3.40.50.360">
    <property type="match status" value="1"/>
</dbReference>
<dbReference type="InterPro" id="IPR005025">
    <property type="entry name" value="FMN_Rdtase-like_dom"/>
</dbReference>
<comment type="caution">
    <text evidence="2">The sequence shown here is derived from an EMBL/GenBank/DDBJ whole genome shotgun (WGS) entry which is preliminary data.</text>
</comment>
<evidence type="ECO:0000259" key="1">
    <source>
        <dbReference type="Pfam" id="PF03358"/>
    </source>
</evidence>
<gene>
    <name evidence="2" type="ORF">SAMN06265374_0025</name>
</gene>
<evidence type="ECO:0000313" key="3">
    <source>
        <dbReference type="Proteomes" id="UP001157914"/>
    </source>
</evidence>
<sequence>MKILAFAASNSRKSINRVLVQYAASRLQSRFLPSAEVEFLDLNDYEMPIYSVDRENADGIHPLARAFFAKIGGADALIVSFAEYNGFVTAAWKNIHDWMSRIDMRVWQDKPVVLLAATPGPRAGANVLGTQELTAPFFGMDIKDKHGVGKWGEAWDGERLIREEDVLRIDEALGALSIKGQKMS</sequence>
<protein>
    <submittedName>
        <fullName evidence="2">NAD(P)H-dependent FMN reductase</fullName>
    </submittedName>
</protein>
<evidence type="ECO:0000313" key="2">
    <source>
        <dbReference type="EMBL" id="SMP37229.1"/>
    </source>
</evidence>
<dbReference type="Pfam" id="PF03358">
    <property type="entry name" value="FMN_red"/>
    <property type="match status" value="1"/>
</dbReference>
<dbReference type="PANTHER" id="PTHR30543:SF21">
    <property type="entry name" value="NAD(P)H-DEPENDENT FMN REDUCTASE LOT6"/>
    <property type="match status" value="1"/>
</dbReference>
<proteinExistence type="predicted"/>
<name>A0ABY1PNH9_9HYPH</name>
<accession>A0ABY1PNH9</accession>
<dbReference type="SUPFAM" id="SSF52218">
    <property type="entry name" value="Flavoproteins"/>
    <property type="match status" value="1"/>
</dbReference>
<reference evidence="2 3" key="1">
    <citation type="submission" date="2017-05" db="EMBL/GenBank/DDBJ databases">
        <authorList>
            <person name="Varghese N."/>
            <person name="Submissions S."/>
        </authorList>
    </citation>
    <scope>NUCLEOTIDE SEQUENCE [LARGE SCALE GENOMIC DNA]</scope>
    <source>
        <strain evidence="2 3">DSM 15949</strain>
    </source>
</reference>
<dbReference type="PANTHER" id="PTHR30543">
    <property type="entry name" value="CHROMATE REDUCTASE"/>
    <property type="match status" value="1"/>
</dbReference>
<feature type="domain" description="NADPH-dependent FMN reductase-like" evidence="1">
    <location>
        <begin position="1"/>
        <end position="128"/>
    </location>
</feature>
<dbReference type="InterPro" id="IPR029039">
    <property type="entry name" value="Flavoprotein-like_sf"/>
</dbReference>
<organism evidence="2 3">
    <name type="scientific">Roseibium denhamense</name>
    <dbReference type="NCBI Taxonomy" id="76305"/>
    <lineage>
        <taxon>Bacteria</taxon>
        <taxon>Pseudomonadati</taxon>
        <taxon>Pseudomonadota</taxon>
        <taxon>Alphaproteobacteria</taxon>
        <taxon>Hyphomicrobiales</taxon>
        <taxon>Stappiaceae</taxon>
        <taxon>Roseibium</taxon>
    </lineage>
</organism>
<dbReference type="Proteomes" id="UP001157914">
    <property type="component" value="Unassembled WGS sequence"/>
</dbReference>
<dbReference type="EMBL" id="FXTT01000010">
    <property type="protein sequence ID" value="SMP37229.1"/>
    <property type="molecule type" value="Genomic_DNA"/>
</dbReference>
<dbReference type="RefSeq" id="WP_155189453.1">
    <property type="nucleotide sequence ID" value="NZ_BAAAEA010000007.1"/>
</dbReference>
<dbReference type="InterPro" id="IPR050712">
    <property type="entry name" value="NAD(P)H-dep_reductase"/>
</dbReference>
<keyword evidence="3" id="KW-1185">Reference proteome</keyword>